<accession>A0A835VGJ3</accession>
<evidence type="ECO:0000313" key="2">
    <source>
        <dbReference type="Proteomes" id="UP000636800"/>
    </source>
</evidence>
<reference evidence="1 2" key="1">
    <citation type="journal article" date="2020" name="Nat. Food">
        <title>A phased Vanilla planifolia genome enables genetic improvement of flavour and production.</title>
        <authorList>
            <person name="Hasing T."/>
            <person name="Tang H."/>
            <person name="Brym M."/>
            <person name="Khazi F."/>
            <person name="Huang T."/>
            <person name="Chambers A.H."/>
        </authorList>
    </citation>
    <scope>NUCLEOTIDE SEQUENCE [LARGE SCALE GENOMIC DNA]</scope>
    <source>
        <tissue evidence="1">Leaf</tissue>
    </source>
</reference>
<keyword evidence="2" id="KW-1185">Reference proteome</keyword>
<name>A0A835VGJ3_VANPL</name>
<protein>
    <submittedName>
        <fullName evidence="1">Uncharacterized protein</fullName>
    </submittedName>
</protein>
<dbReference type="Proteomes" id="UP000636800">
    <property type="component" value="Chromosome 1"/>
</dbReference>
<sequence>MILGPSRGKEECQIEKYDRGGLSSGFVWNPGSRSAEACWDRTLLKGNPLAANPSGDRIEARMWRNSKE</sequence>
<evidence type="ECO:0000313" key="1">
    <source>
        <dbReference type="EMBL" id="KAG0495671.1"/>
    </source>
</evidence>
<proteinExistence type="predicted"/>
<dbReference type="AlphaFoldDB" id="A0A835VGJ3"/>
<comment type="caution">
    <text evidence="1">The sequence shown here is derived from an EMBL/GenBank/DDBJ whole genome shotgun (WGS) entry which is preliminary data.</text>
</comment>
<organism evidence="1 2">
    <name type="scientific">Vanilla planifolia</name>
    <name type="common">Vanilla</name>
    <dbReference type="NCBI Taxonomy" id="51239"/>
    <lineage>
        <taxon>Eukaryota</taxon>
        <taxon>Viridiplantae</taxon>
        <taxon>Streptophyta</taxon>
        <taxon>Embryophyta</taxon>
        <taxon>Tracheophyta</taxon>
        <taxon>Spermatophyta</taxon>
        <taxon>Magnoliopsida</taxon>
        <taxon>Liliopsida</taxon>
        <taxon>Asparagales</taxon>
        <taxon>Orchidaceae</taxon>
        <taxon>Vanilloideae</taxon>
        <taxon>Vanilleae</taxon>
        <taxon>Vanilla</taxon>
    </lineage>
</organism>
<gene>
    <name evidence="1" type="ORF">HPP92_000362</name>
</gene>
<dbReference type="EMBL" id="JADCNL010000001">
    <property type="protein sequence ID" value="KAG0495671.1"/>
    <property type="molecule type" value="Genomic_DNA"/>
</dbReference>